<sequence length="149" mass="15952">MSARYSVLLVQALIVAHFEVIEATKCYKCMSPGPKDTYDPKADTSESPHPLHPDCLQGSKDLPTCDGAHCYASLSENTEGGPLMIRTCMPNSRECGRDQVGSLVCSCAGDLCNNWDPATLKAKIPSSSSNSLLPLIIMMAVGAKMIALF</sequence>
<organism evidence="2 3">
    <name type="scientific">Mesorhabditis spiculigera</name>
    <dbReference type="NCBI Taxonomy" id="96644"/>
    <lineage>
        <taxon>Eukaryota</taxon>
        <taxon>Metazoa</taxon>
        <taxon>Ecdysozoa</taxon>
        <taxon>Nematoda</taxon>
        <taxon>Chromadorea</taxon>
        <taxon>Rhabditida</taxon>
        <taxon>Rhabditina</taxon>
        <taxon>Rhabditomorpha</taxon>
        <taxon>Rhabditoidea</taxon>
        <taxon>Rhabditidae</taxon>
        <taxon>Mesorhabditinae</taxon>
        <taxon>Mesorhabditis</taxon>
    </lineage>
</organism>
<feature type="chain" id="PRO_5041345032" evidence="1">
    <location>
        <begin position="24"/>
        <end position="149"/>
    </location>
</feature>
<keyword evidence="1" id="KW-0732">Signal</keyword>
<feature type="non-terminal residue" evidence="2">
    <location>
        <position position="149"/>
    </location>
</feature>
<proteinExistence type="predicted"/>
<reference evidence="2" key="1">
    <citation type="submission" date="2023-06" db="EMBL/GenBank/DDBJ databases">
        <authorList>
            <person name="Delattre M."/>
        </authorList>
    </citation>
    <scope>NUCLEOTIDE SEQUENCE</scope>
    <source>
        <strain evidence="2">AF72</strain>
    </source>
</reference>
<dbReference type="Proteomes" id="UP001177023">
    <property type="component" value="Unassembled WGS sequence"/>
</dbReference>
<evidence type="ECO:0000313" key="3">
    <source>
        <dbReference type="Proteomes" id="UP001177023"/>
    </source>
</evidence>
<dbReference type="AlphaFoldDB" id="A0AA36CJ11"/>
<protein>
    <submittedName>
        <fullName evidence="2">Uncharacterized protein</fullName>
    </submittedName>
</protein>
<name>A0AA36CJ11_9BILA</name>
<comment type="caution">
    <text evidence="2">The sequence shown here is derived from an EMBL/GenBank/DDBJ whole genome shotgun (WGS) entry which is preliminary data.</text>
</comment>
<gene>
    <name evidence="2" type="ORF">MSPICULIGERA_LOCUS8432</name>
</gene>
<feature type="signal peptide" evidence="1">
    <location>
        <begin position="1"/>
        <end position="23"/>
    </location>
</feature>
<evidence type="ECO:0000256" key="1">
    <source>
        <dbReference type="SAM" id="SignalP"/>
    </source>
</evidence>
<keyword evidence="3" id="KW-1185">Reference proteome</keyword>
<accession>A0AA36CJ11</accession>
<dbReference type="InterPro" id="IPR045860">
    <property type="entry name" value="Snake_toxin-like_sf"/>
</dbReference>
<evidence type="ECO:0000313" key="2">
    <source>
        <dbReference type="EMBL" id="CAJ0569977.1"/>
    </source>
</evidence>
<dbReference type="EMBL" id="CATQJA010002205">
    <property type="protein sequence ID" value="CAJ0569977.1"/>
    <property type="molecule type" value="Genomic_DNA"/>
</dbReference>
<dbReference type="SUPFAM" id="SSF57302">
    <property type="entry name" value="Snake toxin-like"/>
    <property type="match status" value="1"/>
</dbReference>